<dbReference type="Pfam" id="PF13419">
    <property type="entry name" value="HAD_2"/>
    <property type="match status" value="1"/>
</dbReference>
<dbReference type="GO" id="GO:0006281">
    <property type="term" value="P:DNA repair"/>
    <property type="evidence" value="ECO:0007669"/>
    <property type="project" value="TreeGrafter"/>
</dbReference>
<dbReference type="AlphaFoldDB" id="C6XD87"/>
<dbReference type="GO" id="GO:0008967">
    <property type="term" value="F:phosphoglycolate phosphatase activity"/>
    <property type="evidence" value="ECO:0007669"/>
    <property type="project" value="TreeGrafter"/>
</dbReference>
<dbReference type="STRING" id="582744.Msip34_1266"/>
<dbReference type="InterPro" id="IPR041492">
    <property type="entry name" value="HAD_2"/>
</dbReference>
<evidence type="ECO:0000313" key="2">
    <source>
        <dbReference type="Proteomes" id="UP000002743"/>
    </source>
</evidence>
<dbReference type="EMBL" id="CP001674">
    <property type="protein sequence ID" value="ACT50512.1"/>
    <property type="molecule type" value="Genomic_DNA"/>
</dbReference>
<dbReference type="SFLD" id="SFLDG01129">
    <property type="entry name" value="C1.5:_HAD__Beta-PGM__Phosphata"/>
    <property type="match status" value="1"/>
</dbReference>
<dbReference type="SFLD" id="SFLDS00003">
    <property type="entry name" value="Haloacid_Dehalogenase"/>
    <property type="match status" value="1"/>
</dbReference>
<dbReference type="SFLD" id="SFLDG01135">
    <property type="entry name" value="C1.5.6:_HAD__Beta-PGM__Phospha"/>
    <property type="match status" value="1"/>
</dbReference>
<dbReference type="HOGENOM" id="CLU_045011_19_2_4"/>
<dbReference type="PANTHER" id="PTHR43434">
    <property type="entry name" value="PHOSPHOGLYCOLATE PHOSPHATASE"/>
    <property type="match status" value="1"/>
</dbReference>
<dbReference type="Gene3D" id="3.40.50.1000">
    <property type="entry name" value="HAD superfamily/HAD-like"/>
    <property type="match status" value="1"/>
</dbReference>
<dbReference type="SUPFAM" id="SSF56784">
    <property type="entry name" value="HAD-like"/>
    <property type="match status" value="1"/>
</dbReference>
<dbReference type="InterPro" id="IPR036412">
    <property type="entry name" value="HAD-like_sf"/>
</dbReference>
<dbReference type="InterPro" id="IPR050155">
    <property type="entry name" value="HAD-like_hydrolase_sf"/>
</dbReference>
<dbReference type="PANTHER" id="PTHR43434:SF24">
    <property type="entry name" value="HYDROLASE-RELATED"/>
    <property type="match status" value="1"/>
</dbReference>
<sequence>MRSNQFDLIIFDWDGTLANSTQLIVDAICQSSVDVGLPLPTQEAASGIIGLGLREALIELFGTVQESQIQQLMARYALYYNSGENEIPLFNGAAEAVAELHGRGIALAVATGKGRAGLNRALKNSGIGHYFHATRCVDECHSKPHPQMIHELMDEVGASPERTLMIGDTSFDLQMASNAGVRSLGVSYGAHPLERLLPHAPLAHFDEFTKLNQWLIMNA</sequence>
<reference evidence="2" key="1">
    <citation type="submission" date="2009-07" db="EMBL/GenBank/DDBJ databases">
        <title>Complete sequence of chromosome of Methylovorus sp. SIP3-4.</title>
        <authorList>
            <person name="Lucas S."/>
            <person name="Copeland A."/>
            <person name="Lapidus A."/>
            <person name="Glavina del Rio T."/>
            <person name="Tice H."/>
            <person name="Bruce D."/>
            <person name="Goodwin L."/>
            <person name="Pitluck S."/>
            <person name="Clum A."/>
            <person name="Larimer F."/>
            <person name="Land M."/>
            <person name="Hauser L."/>
            <person name="Kyrpides N."/>
            <person name="Mikhailova N."/>
            <person name="Kayluzhnaya M."/>
            <person name="Chistoserdova L."/>
        </authorList>
    </citation>
    <scope>NUCLEOTIDE SEQUENCE [LARGE SCALE GENOMIC DNA]</scope>
    <source>
        <strain evidence="2">SIP3-4</strain>
    </source>
</reference>
<dbReference type="Gene3D" id="1.10.150.240">
    <property type="entry name" value="Putative phosphatase, domain 2"/>
    <property type="match status" value="1"/>
</dbReference>
<name>C6XD87_METGS</name>
<accession>C6XD87</accession>
<evidence type="ECO:0000313" key="1">
    <source>
        <dbReference type="EMBL" id="ACT50512.1"/>
    </source>
</evidence>
<dbReference type="Proteomes" id="UP000002743">
    <property type="component" value="Chromosome"/>
</dbReference>
<keyword evidence="1" id="KW-0378">Hydrolase</keyword>
<organism evidence="1 2">
    <name type="scientific">Methylovorus glucosotrophus (strain SIP3-4)</name>
    <dbReference type="NCBI Taxonomy" id="582744"/>
    <lineage>
        <taxon>Bacteria</taxon>
        <taxon>Pseudomonadati</taxon>
        <taxon>Pseudomonadota</taxon>
        <taxon>Betaproteobacteria</taxon>
        <taxon>Nitrosomonadales</taxon>
        <taxon>Methylophilaceae</taxon>
        <taxon>Methylovorus</taxon>
    </lineage>
</organism>
<dbReference type="InterPro" id="IPR023198">
    <property type="entry name" value="PGP-like_dom2"/>
</dbReference>
<dbReference type="NCBIfam" id="TIGR01549">
    <property type="entry name" value="HAD-SF-IA-v1"/>
    <property type="match status" value="1"/>
</dbReference>
<gene>
    <name evidence="1" type="ordered locus">Msip34_1266</name>
</gene>
<dbReference type="InterPro" id="IPR023214">
    <property type="entry name" value="HAD_sf"/>
</dbReference>
<keyword evidence="2" id="KW-1185">Reference proteome</keyword>
<dbReference type="eggNOG" id="COG0546">
    <property type="taxonomic scope" value="Bacteria"/>
</dbReference>
<dbReference type="OrthoDB" id="9782449at2"/>
<dbReference type="KEGG" id="mei:Msip34_1266"/>
<protein>
    <submittedName>
        <fullName evidence="1">HAD-superfamily hydrolase, subfamily IA, variant 1</fullName>
    </submittedName>
</protein>
<dbReference type="RefSeq" id="WP_013442125.1">
    <property type="nucleotide sequence ID" value="NC_012969.1"/>
</dbReference>
<reference evidence="1 2" key="2">
    <citation type="journal article" date="2011" name="J. Bacteriol.">
        <title>Genomes of three methylotrophs from a single niche uncover genetic and metabolic divergence of Methylophilaceae.</title>
        <authorList>
            <person name="Lapidus A."/>
            <person name="Clum A."/>
            <person name="Labutti K."/>
            <person name="Kaluzhnaya M.G."/>
            <person name="Lim S."/>
            <person name="Beck D.A."/>
            <person name="Glavina Del Rio T."/>
            <person name="Nolan M."/>
            <person name="Mavromatis K."/>
            <person name="Huntemann M."/>
            <person name="Lucas S."/>
            <person name="Lidstrom M.E."/>
            <person name="Ivanova N."/>
            <person name="Chistoserdova L."/>
        </authorList>
    </citation>
    <scope>NUCLEOTIDE SEQUENCE [LARGE SCALE GENOMIC DNA]</scope>
    <source>
        <strain evidence="1 2">SIP3-4</strain>
    </source>
</reference>
<proteinExistence type="predicted"/>
<dbReference type="InterPro" id="IPR006439">
    <property type="entry name" value="HAD-SF_hydro_IA"/>
</dbReference>
<dbReference type="GO" id="GO:0005829">
    <property type="term" value="C:cytosol"/>
    <property type="evidence" value="ECO:0007669"/>
    <property type="project" value="TreeGrafter"/>
</dbReference>